<evidence type="ECO:0000313" key="4">
    <source>
        <dbReference type="Proteomes" id="UP000034156"/>
    </source>
</evidence>
<dbReference type="GO" id="GO:0015074">
    <property type="term" value="P:DNA integration"/>
    <property type="evidence" value="ECO:0007669"/>
    <property type="project" value="InterPro"/>
</dbReference>
<dbReference type="Pfam" id="PF00665">
    <property type="entry name" value="rve"/>
    <property type="match status" value="1"/>
</dbReference>
<evidence type="ECO:0000259" key="2">
    <source>
        <dbReference type="PROSITE" id="PS50994"/>
    </source>
</evidence>
<feature type="region of interest" description="Disordered" evidence="1">
    <location>
        <begin position="305"/>
        <end position="343"/>
    </location>
</feature>
<dbReference type="EMBL" id="CP011451">
    <property type="protein sequence ID" value="AKH39590.1"/>
    <property type="molecule type" value="Genomic_DNA"/>
</dbReference>
<feature type="domain" description="Integrase catalytic" evidence="2">
    <location>
        <begin position="124"/>
        <end position="291"/>
    </location>
</feature>
<name>A0A0F7KGI5_9PROT</name>
<evidence type="ECO:0000256" key="1">
    <source>
        <dbReference type="SAM" id="MobiDB-lite"/>
    </source>
</evidence>
<dbReference type="AlphaFoldDB" id="A0A0F7KGI5"/>
<sequence>MAIQLITEAVNQGVRQRLACEVIGISSRTLQYWHHIGLEDRRQIVEKTPANKLSEQERKHILDVCNSKEFCSQTPKQIVPALADKAIYLASESSFYRILRNAGQLHRRGRTANPDTTKKPTTYMADGPNQVWSWDITYLASTLKGVFFYLYLFMDIYSRKIVGWEVYENESSERAADVLRKTRLTEVLPIHQKVVLHSDNGSPMKGATMLATMQKLGVVPSFSRPSVSNDNPYSEALFKTLKYTPAYPSKPFESLDEARQWVLHFVDWYNHCHRHGGIKYVTPTQRHHGDDVTLLEQRKRLYEEAKKKHPERWSGETRNWSHESTVRLNPGNTQPKTTMEKVA</sequence>
<gene>
    <name evidence="3" type="ORF">AAW31_10695</name>
</gene>
<keyword evidence="4" id="KW-1185">Reference proteome</keyword>
<protein>
    <submittedName>
        <fullName evidence="3">Integrase</fullName>
    </submittedName>
</protein>
<feature type="compositionally biased region" description="Basic and acidic residues" evidence="1">
    <location>
        <begin position="305"/>
        <end position="325"/>
    </location>
</feature>
<proteinExistence type="predicted"/>
<reference evidence="3 4" key="2">
    <citation type="journal article" date="2016" name="Genome Announc.">
        <title>Genome Sequence of Nitrosomonas communis Strain Nm2, a Mesophilic Ammonia-Oxidizing Bacterium Isolated from Mediterranean Soil.</title>
        <authorList>
            <person name="Kozlowski J.A."/>
            <person name="Kits K.D."/>
            <person name="Stein L.Y."/>
        </authorList>
    </citation>
    <scope>NUCLEOTIDE SEQUENCE [LARGE SCALE GENOMIC DNA]</scope>
    <source>
        <strain evidence="3 4">Nm2</strain>
    </source>
</reference>
<dbReference type="InterPro" id="IPR036397">
    <property type="entry name" value="RNaseH_sf"/>
</dbReference>
<dbReference type="Gene3D" id="3.30.420.10">
    <property type="entry name" value="Ribonuclease H-like superfamily/Ribonuclease H"/>
    <property type="match status" value="1"/>
</dbReference>
<dbReference type="PROSITE" id="PS50994">
    <property type="entry name" value="INTEGRASE"/>
    <property type="match status" value="1"/>
</dbReference>
<organism evidence="3 4">
    <name type="scientific">Nitrosomonas communis</name>
    <dbReference type="NCBI Taxonomy" id="44574"/>
    <lineage>
        <taxon>Bacteria</taxon>
        <taxon>Pseudomonadati</taxon>
        <taxon>Pseudomonadota</taxon>
        <taxon>Betaproteobacteria</taxon>
        <taxon>Nitrosomonadales</taxon>
        <taxon>Nitrosomonadaceae</taxon>
        <taxon>Nitrosomonas</taxon>
    </lineage>
</organism>
<dbReference type="PANTHER" id="PTHR46889">
    <property type="entry name" value="TRANSPOSASE INSF FOR INSERTION SEQUENCE IS3B-RELATED"/>
    <property type="match status" value="1"/>
</dbReference>
<dbReference type="GO" id="GO:0003676">
    <property type="term" value="F:nucleic acid binding"/>
    <property type="evidence" value="ECO:0007669"/>
    <property type="project" value="InterPro"/>
</dbReference>
<dbReference type="PANTHER" id="PTHR46889:SF4">
    <property type="entry name" value="TRANSPOSASE INSO FOR INSERTION SEQUENCE ELEMENT IS911B-RELATED"/>
    <property type="match status" value="1"/>
</dbReference>
<dbReference type="NCBIfam" id="NF033516">
    <property type="entry name" value="transpos_IS3"/>
    <property type="match status" value="1"/>
</dbReference>
<dbReference type="KEGG" id="nco:AAW31_10695"/>
<accession>A0A0F7KGI5</accession>
<dbReference type="InterPro" id="IPR001584">
    <property type="entry name" value="Integrase_cat-core"/>
</dbReference>
<dbReference type="SUPFAM" id="SSF53098">
    <property type="entry name" value="Ribonuclease H-like"/>
    <property type="match status" value="1"/>
</dbReference>
<dbReference type="Proteomes" id="UP000034156">
    <property type="component" value="Chromosome"/>
</dbReference>
<evidence type="ECO:0000313" key="3">
    <source>
        <dbReference type="EMBL" id="AKH39590.1"/>
    </source>
</evidence>
<dbReference type="InterPro" id="IPR048020">
    <property type="entry name" value="Transpos_IS3"/>
</dbReference>
<feature type="compositionally biased region" description="Polar residues" evidence="1">
    <location>
        <begin position="326"/>
        <end position="337"/>
    </location>
</feature>
<dbReference type="InterPro" id="IPR012337">
    <property type="entry name" value="RNaseH-like_sf"/>
</dbReference>
<dbReference type="Pfam" id="PF13333">
    <property type="entry name" value="rve_2"/>
    <property type="match status" value="1"/>
</dbReference>
<reference evidence="4" key="1">
    <citation type="submission" date="2015-05" db="EMBL/GenBank/DDBJ databases">
        <title>Draft genome of Nitrosomonas communis strain Nm2.</title>
        <authorList>
            <person name="Kozlowski J.A."/>
            <person name="Kits K.D."/>
            <person name="Stein L.Y."/>
        </authorList>
    </citation>
    <scope>NUCLEOTIDE SEQUENCE [LARGE SCALE GENOMIC DNA]</scope>
    <source>
        <strain evidence="4">Nm2</strain>
    </source>
</reference>
<dbReference type="PATRIC" id="fig|44574.3.peg.2609"/>
<dbReference type="InterPro" id="IPR050900">
    <property type="entry name" value="Transposase_IS3/IS150/IS904"/>
</dbReference>